<sequence>MSNVIALVPLGIEDVPETSGALARVRGATLLEHTVRRLIDSGHVDRVVVAGPHATRSACATALRGFDDERVSLVPGGQDHQESVRCAVHSTAAASGDVVLVHEPTRPFTPPETIGAVVAAVRDGATAAVPVEPMTDTVKVVDTTGVVRRTSDRDRLRRTQSPRGFTAEFLRRADITKALAFVDLAVRTVPGHPHGMRVSTAFERTVAESLFAEWVGEGQA</sequence>
<accession>C7MQ48</accession>
<dbReference type="PANTHER" id="PTHR32125:SF4">
    <property type="entry name" value="2-C-METHYL-D-ERYTHRITOL 4-PHOSPHATE CYTIDYLYLTRANSFERASE, CHLOROPLASTIC"/>
    <property type="match status" value="1"/>
</dbReference>
<name>C7MQ48_SACVD</name>
<dbReference type="HOGENOM" id="CLU_061281_1_1_11"/>
<protein>
    <submittedName>
        <fullName evidence="3">4-diphosphocytidyl-2-methyl-D-erythritol synthase</fullName>
    </submittedName>
</protein>
<dbReference type="PANTHER" id="PTHR32125">
    <property type="entry name" value="2-C-METHYL-D-ERYTHRITOL 4-PHOSPHATE CYTIDYLYLTRANSFERASE, CHLOROPLASTIC"/>
    <property type="match status" value="1"/>
</dbReference>
<reference evidence="3 4" key="1">
    <citation type="journal article" date="2009" name="Stand. Genomic Sci.">
        <title>Complete genome sequence of Saccharomonospora viridis type strain (P101).</title>
        <authorList>
            <person name="Pati A."/>
            <person name="Sikorski J."/>
            <person name="Nolan M."/>
            <person name="Lapidus A."/>
            <person name="Copeland A."/>
            <person name="Glavina Del Rio T."/>
            <person name="Lucas S."/>
            <person name="Chen F."/>
            <person name="Tice H."/>
            <person name="Pitluck S."/>
            <person name="Cheng J.F."/>
            <person name="Chertkov O."/>
            <person name="Brettin T."/>
            <person name="Han C."/>
            <person name="Detter J.C."/>
            <person name="Kuske C."/>
            <person name="Bruce D."/>
            <person name="Goodwin L."/>
            <person name="Chain P."/>
            <person name="D'haeseleer P."/>
            <person name="Chen A."/>
            <person name="Palaniappan K."/>
            <person name="Ivanova N."/>
            <person name="Mavromatis K."/>
            <person name="Mikhailova N."/>
            <person name="Rohde M."/>
            <person name="Tindall B.J."/>
            <person name="Goker M."/>
            <person name="Bristow J."/>
            <person name="Eisen J.A."/>
            <person name="Markowitz V."/>
            <person name="Hugenholtz P."/>
            <person name="Kyrpides N.C."/>
            <person name="Klenk H.P."/>
        </authorList>
    </citation>
    <scope>NUCLEOTIDE SEQUENCE [LARGE SCALE GENOMIC DNA]</scope>
    <source>
        <strain evidence="4">ATCC 15386 / DSM 43017 / JCM 3036 / NBRC 12207 / P101</strain>
    </source>
</reference>
<dbReference type="EMBL" id="CP001683">
    <property type="protein sequence ID" value="ACU98471.1"/>
    <property type="molecule type" value="Genomic_DNA"/>
</dbReference>
<evidence type="ECO:0000313" key="4">
    <source>
        <dbReference type="Proteomes" id="UP000000841"/>
    </source>
</evidence>
<organism evidence="3 4">
    <name type="scientific">Saccharomonospora viridis (strain ATCC 15386 / DSM 43017 / JCM 3036 / CCUG 5913 / NBRC 12207 / NCIMB 9602 / P101)</name>
    <name type="common">Thermoactinomyces viridis</name>
    <dbReference type="NCBI Taxonomy" id="471857"/>
    <lineage>
        <taxon>Bacteria</taxon>
        <taxon>Bacillati</taxon>
        <taxon>Actinomycetota</taxon>
        <taxon>Actinomycetes</taxon>
        <taxon>Pseudonocardiales</taxon>
        <taxon>Pseudonocardiaceae</taxon>
        <taxon>Saccharomonospora</taxon>
    </lineage>
</organism>
<dbReference type="Gene3D" id="3.90.550.10">
    <property type="entry name" value="Spore Coat Polysaccharide Biosynthesis Protein SpsA, Chain A"/>
    <property type="match status" value="1"/>
</dbReference>
<dbReference type="Proteomes" id="UP000000841">
    <property type="component" value="Chromosome"/>
</dbReference>
<proteinExistence type="predicted"/>
<evidence type="ECO:0000256" key="1">
    <source>
        <dbReference type="ARBA" id="ARBA00022679"/>
    </source>
</evidence>
<keyword evidence="1" id="KW-0808">Transferase</keyword>
<keyword evidence="4" id="KW-1185">Reference proteome</keyword>
<gene>
    <name evidence="3" type="ordered locus">Svir_35100</name>
</gene>
<dbReference type="InterPro" id="IPR034683">
    <property type="entry name" value="IspD/TarI"/>
</dbReference>
<keyword evidence="2" id="KW-0548">Nucleotidyltransferase</keyword>
<evidence type="ECO:0000313" key="3">
    <source>
        <dbReference type="EMBL" id="ACU98471.1"/>
    </source>
</evidence>
<dbReference type="Pfam" id="PF01128">
    <property type="entry name" value="IspD"/>
    <property type="match status" value="1"/>
</dbReference>
<dbReference type="KEGG" id="svi:Svir_35100"/>
<dbReference type="STRING" id="471857.Svir_35100"/>
<dbReference type="InterPro" id="IPR050088">
    <property type="entry name" value="IspD/TarI_cytidylyltransf_bact"/>
</dbReference>
<dbReference type="SUPFAM" id="SSF53448">
    <property type="entry name" value="Nucleotide-diphospho-sugar transferases"/>
    <property type="match status" value="1"/>
</dbReference>
<dbReference type="InterPro" id="IPR029044">
    <property type="entry name" value="Nucleotide-diphossugar_trans"/>
</dbReference>
<dbReference type="GO" id="GO:0050518">
    <property type="term" value="F:2-C-methyl-D-erythritol 4-phosphate cytidylyltransferase activity"/>
    <property type="evidence" value="ECO:0007669"/>
    <property type="project" value="TreeGrafter"/>
</dbReference>
<dbReference type="AlphaFoldDB" id="C7MQ48"/>
<evidence type="ECO:0000256" key="2">
    <source>
        <dbReference type="ARBA" id="ARBA00022695"/>
    </source>
</evidence>
<dbReference type="eggNOG" id="COG1211">
    <property type="taxonomic scope" value="Bacteria"/>
</dbReference>